<dbReference type="AlphaFoldDB" id="W0RQX6"/>
<dbReference type="InParanoid" id="W0RQX6"/>
<gene>
    <name evidence="1" type="ORF">J421_5332</name>
</gene>
<dbReference type="Proteomes" id="UP000019151">
    <property type="component" value="Plasmid 1"/>
</dbReference>
<keyword evidence="1" id="KW-0614">Plasmid</keyword>
<reference evidence="1 2" key="1">
    <citation type="journal article" date="2014" name="Genome Announc.">
        <title>Genome Sequence and Methylome of Soil Bacterium Gemmatirosa kalamazoonensis KBS708T, a Member of the Rarely Cultivated Gemmatimonadetes Phylum.</title>
        <authorList>
            <person name="Debruyn J.M."/>
            <person name="Radosevich M."/>
            <person name="Wommack K.E."/>
            <person name="Polson S.W."/>
            <person name="Hauser L.J."/>
            <person name="Fawaz M.N."/>
            <person name="Korlach J."/>
            <person name="Tsai Y.C."/>
        </authorList>
    </citation>
    <scope>NUCLEOTIDE SEQUENCE [LARGE SCALE GENOMIC DNA]</scope>
    <source>
        <strain evidence="1 2">KBS708</strain>
        <plasmid evidence="2">Plasmid 1</plasmid>
    </source>
</reference>
<accession>W0RQX6</accession>
<sequence>MADSPDDRIPARGWEDPVLAAALIAQLERVLGPLDRPDAVTFNWLLPTIDEGEVLDVLYAAPTGLGLAGLEQRLRERFGSLNAFGLIAPDADEAGTSESDV</sequence>
<dbReference type="KEGG" id="gba:J421_5332"/>
<proteinExistence type="predicted"/>
<evidence type="ECO:0000313" key="1">
    <source>
        <dbReference type="EMBL" id="AHG92867.1"/>
    </source>
</evidence>
<keyword evidence="2" id="KW-1185">Reference proteome</keyword>
<dbReference type="HOGENOM" id="CLU_2287483_0_0_0"/>
<dbReference type="RefSeq" id="WP_025414193.1">
    <property type="nucleotide sequence ID" value="NZ_CP007129.1"/>
</dbReference>
<organism evidence="1 2">
    <name type="scientific">Gemmatirosa kalamazoonensis</name>
    <dbReference type="NCBI Taxonomy" id="861299"/>
    <lineage>
        <taxon>Bacteria</taxon>
        <taxon>Pseudomonadati</taxon>
        <taxon>Gemmatimonadota</taxon>
        <taxon>Gemmatimonadia</taxon>
        <taxon>Gemmatimonadales</taxon>
        <taxon>Gemmatimonadaceae</taxon>
        <taxon>Gemmatirosa</taxon>
    </lineage>
</organism>
<geneLocation type="plasmid" evidence="1 2">
    <name>1</name>
</geneLocation>
<name>W0RQX6_9BACT</name>
<protein>
    <submittedName>
        <fullName evidence="1">Uncharacterized protein</fullName>
    </submittedName>
</protein>
<dbReference type="EMBL" id="CP007129">
    <property type="protein sequence ID" value="AHG92867.1"/>
    <property type="molecule type" value="Genomic_DNA"/>
</dbReference>
<evidence type="ECO:0000313" key="2">
    <source>
        <dbReference type="Proteomes" id="UP000019151"/>
    </source>
</evidence>